<gene>
    <name evidence="1" type="ORF">A7978_04295</name>
</gene>
<organism evidence="1 2">
    <name type="scientific">Borrelia turicatae</name>
    <dbReference type="NCBI Taxonomy" id="142"/>
    <lineage>
        <taxon>Bacteria</taxon>
        <taxon>Pseudomonadati</taxon>
        <taxon>Spirochaetota</taxon>
        <taxon>Spirochaetia</taxon>
        <taxon>Spirochaetales</taxon>
        <taxon>Borreliaceae</taxon>
        <taxon>Borrelia</taxon>
    </lineage>
</organism>
<name>A0A172XCK8_BORTU</name>
<sequence length="59" mass="6611">MPIVPIIDMQKIIYLEMISGLAGNPMLQKNLFSMSLGGLNHKKLLIKHSKYVVNLLCIS</sequence>
<dbReference type="EMBL" id="CP015629">
    <property type="protein sequence ID" value="ANF34289.1"/>
    <property type="molecule type" value="Genomic_DNA"/>
</dbReference>
<evidence type="ECO:0000313" key="1">
    <source>
        <dbReference type="EMBL" id="ANF34289.1"/>
    </source>
</evidence>
<dbReference type="Proteomes" id="UP000264231">
    <property type="component" value="Chromosome"/>
</dbReference>
<reference evidence="1 2" key="1">
    <citation type="submission" date="2016-05" db="EMBL/GenBank/DDBJ databases">
        <title>Chromosome and linear plasmid sequence of a 2015 human isolate of tick-borne relapsing fever spirochete, Borrelia turicatae.</title>
        <authorList>
            <person name="Kingry L.C."/>
            <person name="Dhwani B."/>
            <person name="Replogle A."/>
            <person name="Sexton C."/>
            <person name="Rowe L."/>
            <person name="Stermole B.M."/>
            <person name="Christensen A.M."/>
            <person name="Schriefer M.E."/>
        </authorList>
    </citation>
    <scope>NUCLEOTIDE SEQUENCE [LARGE SCALE GENOMIC DNA]</scope>
    <source>
        <strain evidence="1 2">BTE5EL</strain>
    </source>
</reference>
<accession>A0A172XCK8</accession>
<dbReference type="AlphaFoldDB" id="A0A172XCK8"/>
<proteinExistence type="predicted"/>
<evidence type="ECO:0000313" key="2">
    <source>
        <dbReference type="Proteomes" id="UP000264231"/>
    </source>
</evidence>
<protein>
    <submittedName>
        <fullName evidence="1">Uncharacterized protein</fullName>
    </submittedName>
</protein>